<accession>A0A1G6MXU1</accession>
<dbReference type="InterPro" id="IPR050077">
    <property type="entry name" value="LexA_repressor"/>
</dbReference>
<feature type="active site" description="For autocatalytic cleavage activity" evidence="13">
    <location>
        <position position="186"/>
    </location>
</feature>
<dbReference type="Proteomes" id="UP000198666">
    <property type="component" value="Unassembled WGS sequence"/>
</dbReference>
<evidence type="ECO:0000256" key="15">
    <source>
        <dbReference type="SAM" id="Phobius"/>
    </source>
</evidence>
<evidence type="ECO:0000256" key="13">
    <source>
        <dbReference type="HAMAP-Rule" id="MF_00015"/>
    </source>
</evidence>
<gene>
    <name evidence="13" type="primary">lexA</name>
    <name evidence="18" type="ORF">SAMN05421663_10391</name>
</gene>
<feature type="active site" description="For autocatalytic cleavage activity" evidence="13">
    <location>
        <position position="224"/>
    </location>
</feature>
<evidence type="ECO:0000313" key="18">
    <source>
        <dbReference type="EMBL" id="SDC59735.1"/>
    </source>
</evidence>
<dbReference type="PRINTS" id="PR00726">
    <property type="entry name" value="LEXASERPTASE"/>
</dbReference>
<dbReference type="PANTHER" id="PTHR33516:SF2">
    <property type="entry name" value="LEXA REPRESSOR-RELATED"/>
    <property type="match status" value="1"/>
</dbReference>
<dbReference type="EMBL" id="FMZB01000003">
    <property type="protein sequence ID" value="SDC59735.1"/>
    <property type="molecule type" value="Genomic_DNA"/>
</dbReference>
<evidence type="ECO:0000256" key="14">
    <source>
        <dbReference type="RuleBase" id="RU003991"/>
    </source>
</evidence>
<evidence type="ECO:0000256" key="1">
    <source>
        <dbReference type="ARBA" id="ARBA00007484"/>
    </source>
</evidence>
<evidence type="ECO:0000256" key="5">
    <source>
        <dbReference type="ARBA" id="ARBA00022763"/>
    </source>
</evidence>
<dbReference type="GO" id="GO:0004252">
    <property type="term" value="F:serine-type endopeptidase activity"/>
    <property type="evidence" value="ECO:0007669"/>
    <property type="project" value="UniProtKB-UniRule"/>
</dbReference>
<evidence type="ECO:0000256" key="6">
    <source>
        <dbReference type="ARBA" id="ARBA00022801"/>
    </source>
</evidence>
<keyword evidence="15" id="KW-1133">Transmembrane helix</keyword>
<name>A0A1G6MXU1_9BACI</name>
<keyword evidence="19" id="KW-1185">Reference proteome</keyword>
<dbReference type="CDD" id="cd06529">
    <property type="entry name" value="S24_LexA-like"/>
    <property type="match status" value="1"/>
</dbReference>
<comment type="function">
    <text evidence="13">Represses a number of genes involved in the response to DNA damage (SOS response), including recA and lexA. In the presence of single-stranded DNA, RecA interacts with LexA causing an autocatalytic cleavage which disrupts the DNA-binding part of LexA, leading to derepression of the SOS regulon and eventually DNA repair.</text>
</comment>
<sequence>MVDPSVFKNVRSHLLIPLYTNIGSSQAFFSNGCLYIEIYHGILYVIKIYARGVRYMMKLSKRQEAILAYIKEQVLDKGYPPSVREIGEAVGLASSSTVHGHLSRLEKKGLIRRDPTKPRAIEVLSLDSEEQTDIPRGEANYAPVIGKVTAGIPITAVENIEEYVPVPSHLVGPDDNIFVLVIVGESMIEAGILDGDMVIVKQQQTAQNGEIVVAMTEDNEATVKRFFKEENQIRLQPENSTMEPIILDNVSILGKVIGLYRSIQ</sequence>
<dbReference type="InterPro" id="IPR006200">
    <property type="entry name" value="LexA"/>
</dbReference>
<dbReference type="NCBIfam" id="TIGR00498">
    <property type="entry name" value="lexA"/>
    <property type="match status" value="1"/>
</dbReference>
<dbReference type="SUPFAM" id="SSF46785">
    <property type="entry name" value="Winged helix' DNA-binding domain"/>
    <property type="match status" value="1"/>
</dbReference>
<dbReference type="InterPro" id="IPR039418">
    <property type="entry name" value="LexA-like"/>
</dbReference>
<keyword evidence="3 13" id="KW-0678">Repressor</keyword>
<dbReference type="InterPro" id="IPR036388">
    <property type="entry name" value="WH-like_DNA-bd_sf"/>
</dbReference>
<dbReference type="EC" id="3.4.21.88" evidence="13"/>
<evidence type="ECO:0000256" key="3">
    <source>
        <dbReference type="ARBA" id="ARBA00022491"/>
    </source>
</evidence>
<evidence type="ECO:0000256" key="8">
    <source>
        <dbReference type="ARBA" id="ARBA00023015"/>
    </source>
</evidence>
<dbReference type="GO" id="GO:0006281">
    <property type="term" value="P:DNA repair"/>
    <property type="evidence" value="ECO:0007669"/>
    <property type="project" value="UniProtKB-UniRule"/>
</dbReference>
<feature type="domain" description="Peptidase S24/S26A/S26B/S26C" evidence="16">
    <location>
        <begin position="143"/>
        <end position="257"/>
    </location>
</feature>
<dbReference type="InterPro" id="IPR036286">
    <property type="entry name" value="LexA/Signal_pep-like_sf"/>
</dbReference>
<dbReference type="GO" id="GO:0006508">
    <property type="term" value="P:proteolysis"/>
    <property type="evidence" value="ECO:0007669"/>
    <property type="project" value="InterPro"/>
</dbReference>
<organism evidence="18 19">
    <name type="scientific">Terribacillus halophilus</name>
    <dbReference type="NCBI Taxonomy" id="361279"/>
    <lineage>
        <taxon>Bacteria</taxon>
        <taxon>Bacillati</taxon>
        <taxon>Bacillota</taxon>
        <taxon>Bacilli</taxon>
        <taxon>Bacillales</taxon>
        <taxon>Bacillaceae</taxon>
        <taxon>Terribacillus</taxon>
    </lineage>
</organism>
<dbReference type="Pfam" id="PF00717">
    <property type="entry name" value="Peptidase_S24"/>
    <property type="match status" value="1"/>
</dbReference>
<feature type="domain" description="LexA repressor DNA-binding" evidence="17">
    <location>
        <begin position="56"/>
        <end position="120"/>
    </location>
</feature>
<evidence type="ECO:0000256" key="7">
    <source>
        <dbReference type="ARBA" id="ARBA00022813"/>
    </source>
</evidence>
<dbReference type="Pfam" id="PF01726">
    <property type="entry name" value="LexA_DNA_bind"/>
    <property type="match status" value="1"/>
</dbReference>
<dbReference type="GO" id="GO:0045892">
    <property type="term" value="P:negative regulation of DNA-templated transcription"/>
    <property type="evidence" value="ECO:0007669"/>
    <property type="project" value="UniProtKB-UniRule"/>
</dbReference>
<keyword evidence="5 13" id="KW-0227">DNA damage</keyword>
<keyword evidence="4 13" id="KW-0235">DNA replication</keyword>
<dbReference type="InterPro" id="IPR006197">
    <property type="entry name" value="Peptidase_S24_LexA"/>
</dbReference>
<keyword evidence="15" id="KW-0812">Transmembrane</keyword>
<feature type="transmembrane region" description="Helical" evidence="15">
    <location>
        <begin position="28"/>
        <end position="50"/>
    </location>
</feature>
<evidence type="ECO:0000256" key="11">
    <source>
        <dbReference type="ARBA" id="ARBA00023204"/>
    </source>
</evidence>
<protein>
    <recommendedName>
        <fullName evidence="13">LexA repressor</fullName>
        <ecNumber evidence="13">3.4.21.88</ecNumber>
    </recommendedName>
</protein>
<evidence type="ECO:0000256" key="4">
    <source>
        <dbReference type="ARBA" id="ARBA00022705"/>
    </source>
</evidence>
<dbReference type="Gene3D" id="2.10.109.10">
    <property type="entry name" value="Umud Fragment, subunit A"/>
    <property type="match status" value="1"/>
</dbReference>
<keyword evidence="8 13" id="KW-0805">Transcription regulation</keyword>
<dbReference type="CDD" id="cd00090">
    <property type="entry name" value="HTH_ARSR"/>
    <property type="match status" value="1"/>
</dbReference>
<evidence type="ECO:0000259" key="16">
    <source>
        <dbReference type="Pfam" id="PF00717"/>
    </source>
</evidence>
<dbReference type="STRING" id="361279.SAMN05421663_10391"/>
<dbReference type="InterPro" id="IPR015927">
    <property type="entry name" value="Peptidase_S24_S26A/B/C"/>
</dbReference>
<dbReference type="PANTHER" id="PTHR33516">
    <property type="entry name" value="LEXA REPRESSOR"/>
    <property type="match status" value="1"/>
</dbReference>
<keyword evidence="9 13" id="KW-0238">DNA-binding</keyword>
<reference evidence="19" key="1">
    <citation type="submission" date="2016-10" db="EMBL/GenBank/DDBJ databases">
        <authorList>
            <person name="Varghese N."/>
            <person name="Submissions S."/>
        </authorList>
    </citation>
    <scope>NUCLEOTIDE SEQUENCE [LARGE SCALE GENOMIC DNA]</scope>
    <source>
        <strain evidence="19">DSM 21620</strain>
    </source>
</reference>
<dbReference type="InterPro" id="IPR006199">
    <property type="entry name" value="LexA_DNA-bd_dom"/>
</dbReference>
<dbReference type="FunFam" id="2.10.109.10:FF:000001">
    <property type="entry name" value="LexA repressor"/>
    <property type="match status" value="1"/>
</dbReference>
<comment type="subunit">
    <text evidence="2 13">Homodimer.</text>
</comment>
<keyword evidence="10 13" id="KW-0804">Transcription</keyword>
<dbReference type="AlphaFoldDB" id="A0A1G6MXU1"/>
<dbReference type="Gene3D" id="1.10.10.10">
    <property type="entry name" value="Winged helix-like DNA-binding domain superfamily/Winged helix DNA-binding domain"/>
    <property type="match status" value="1"/>
</dbReference>
<comment type="similarity">
    <text evidence="1 13 14">Belongs to the peptidase S24 family.</text>
</comment>
<dbReference type="HAMAP" id="MF_00015">
    <property type="entry name" value="LexA"/>
    <property type="match status" value="1"/>
</dbReference>
<evidence type="ECO:0000256" key="10">
    <source>
        <dbReference type="ARBA" id="ARBA00023163"/>
    </source>
</evidence>
<comment type="catalytic activity">
    <reaction evidence="13">
        <text>Hydrolysis of Ala-|-Gly bond in repressor LexA.</text>
        <dbReference type="EC" id="3.4.21.88"/>
    </reaction>
</comment>
<dbReference type="GO" id="GO:0006260">
    <property type="term" value="P:DNA replication"/>
    <property type="evidence" value="ECO:0007669"/>
    <property type="project" value="UniProtKB-UniRule"/>
</dbReference>
<feature type="site" description="Cleavage; by autolysis" evidence="13">
    <location>
        <begin position="150"/>
        <end position="151"/>
    </location>
</feature>
<evidence type="ECO:0000256" key="9">
    <source>
        <dbReference type="ARBA" id="ARBA00023125"/>
    </source>
</evidence>
<keyword evidence="6 13" id="KW-0378">Hydrolase</keyword>
<dbReference type="InterPro" id="IPR036390">
    <property type="entry name" value="WH_DNA-bd_sf"/>
</dbReference>
<evidence type="ECO:0000313" key="19">
    <source>
        <dbReference type="Proteomes" id="UP000198666"/>
    </source>
</evidence>
<keyword evidence="12 13" id="KW-0742">SOS response</keyword>
<keyword evidence="11 13" id="KW-0234">DNA repair</keyword>
<dbReference type="GO" id="GO:0003677">
    <property type="term" value="F:DNA binding"/>
    <property type="evidence" value="ECO:0007669"/>
    <property type="project" value="UniProtKB-UniRule"/>
</dbReference>
<dbReference type="FunFam" id="1.10.10.10:FF:000009">
    <property type="entry name" value="LexA repressor"/>
    <property type="match status" value="1"/>
</dbReference>
<evidence type="ECO:0000259" key="17">
    <source>
        <dbReference type="Pfam" id="PF01726"/>
    </source>
</evidence>
<proteinExistence type="inferred from homology"/>
<keyword evidence="7 13" id="KW-0068">Autocatalytic cleavage</keyword>
<dbReference type="InterPro" id="IPR011991">
    <property type="entry name" value="ArsR-like_HTH"/>
</dbReference>
<feature type="DNA-binding region" description="H-T-H motif" evidence="13">
    <location>
        <begin position="83"/>
        <end position="103"/>
    </location>
</feature>
<evidence type="ECO:0000256" key="12">
    <source>
        <dbReference type="ARBA" id="ARBA00023236"/>
    </source>
</evidence>
<dbReference type="SUPFAM" id="SSF51306">
    <property type="entry name" value="LexA/Signal peptidase"/>
    <property type="match status" value="1"/>
</dbReference>
<keyword evidence="15" id="KW-0472">Membrane</keyword>
<dbReference type="GO" id="GO:0009432">
    <property type="term" value="P:SOS response"/>
    <property type="evidence" value="ECO:0007669"/>
    <property type="project" value="UniProtKB-UniRule"/>
</dbReference>
<evidence type="ECO:0000256" key="2">
    <source>
        <dbReference type="ARBA" id="ARBA00011738"/>
    </source>
</evidence>